<dbReference type="InterPro" id="IPR029063">
    <property type="entry name" value="SAM-dependent_MTases_sf"/>
</dbReference>
<gene>
    <name evidence="2" type="ORF">SCF082_LOCUS50183</name>
</gene>
<evidence type="ECO:0000259" key="1">
    <source>
        <dbReference type="Pfam" id="PF01170"/>
    </source>
</evidence>
<comment type="caution">
    <text evidence="2">The sequence shown here is derived from an EMBL/GenBank/DDBJ whole genome shotgun (WGS) entry which is preliminary data.</text>
</comment>
<dbReference type="PANTHER" id="PTHR14911:SF1">
    <property type="entry name" value="THUMP DOMAIN-CONTAINING PROTEIN 2"/>
    <property type="match status" value="1"/>
</dbReference>
<dbReference type="Gene3D" id="3.40.50.150">
    <property type="entry name" value="Vaccinia Virus protein VP39"/>
    <property type="match status" value="1"/>
</dbReference>
<evidence type="ECO:0000313" key="2">
    <source>
        <dbReference type="EMBL" id="CAK9107826.1"/>
    </source>
</evidence>
<accession>A0ABP0S686</accession>
<dbReference type="PANTHER" id="PTHR14911">
    <property type="entry name" value="THUMP DOMAIN-CONTAINING"/>
    <property type="match status" value="1"/>
</dbReference>
<keyword evidence="3" id="KW-1185">Reference proteome</keyword>
<dbReference type="Pfam" id="PF01170">
    <property type="entry name" value="UPF0020"/>
    <property type="match status" value="1"/>
</dbReference>
<dbReference type="SUPFAM" id="SSF53335">
    <property type="entry name" value="S-adenosyl-L-methionine-dependent methyltransferases"/>
    <property type="match status" value="1"/>
</dbReference>
<sequence>MWFDGEALHFLILTVKIFASESEKWALLKKLDQTVRLGVIRAKEAYSGYQAGLFAVTKDSDKDRLIFDSRPFNTLETPPNRWINSMGASSNLLEIQLASDERMLLSGTDLREFYYNFRCYDRKLEGAGPLLFGLKTLEMGDTCAVELAQTAHLGILVQSGLVNKEELVGMTLPPPRSPSMLGVVIDDLVLFEIVAAGLSAEDPSIQSGHKLDAALAKYTALGLIPHPGKTFRLEDEAEFWGAHVDGVSGMVRANLKRVVPLLFATTGVIKLGMCTISLLNVLIGSWTSVFLYKRRLLSLLNVCYAALQSSENSRTVLRLSDELLSELILIVALAPLAVTFLKAANASDVYASDASSWGLAVCKARLPSWIVGEVHRHKLRKNTWVKLLSPARALDRVHGELQTADELPGGDTFHAHPLHQLLVTGLQFEQVLREKSRDGLHINIGELQGMVRAEAESVFAGFPNRTMYLADSQVALGCWIKGRSSSSGLNQVLQQSLPIHLGCGLISTAGYVPTDVNVADDPTRGKSVRRPSRDLPEWLKEHSSLSTPERCCRLDEFLVSFCADPFELSGLPDFDELRSEDSLPLASSRVLRSKMFFAKNRAKKVSRNGRELRDVSTSRGSQEFCFPSTSLHEFSWPDEVANLPSQFDASQFIFPQAWKVPLDWRPVDSLPPTKGYLDLYSGKKGVARRIVEEGSVWALTFELEDGDNQDLSAQSLRTMIRRLIELEVFFAMGRASLLEPRGSTFYYPETLYTNSQMFASSAYGARKAGEGITSASVVAALDSVFSGLQAGEPLYAGSPSSFRRRWDAILAALGVPKTLGLTPASMRSGGAITAYRADEDIVKIFWSMRLKSLQTFSHYLQEVGALSVFGELPFDSRLRIERAAELYPARLVGESDIRSWPPTEEMMFELEWQDGEELCDEVDLKSRISGRAVHRGCRVRLTTHRLFWRAVGHNSWLALRLDAIESLENWGGMLRSLRCMLRLSCGTPAYVKGSSEPVTLDLLMEVRTAVQNGRWCDGSYEVKRQLDDLNIPEPDSVSINGDGKIFLKTSMEALFERVVCLSMVERIFLCLHQEELDEHHELCKNGPNYPLLQEWVRNIKWAAAFQVIDRVHRGRPRTWMLDSKRHGSKGSPTRAFDRLKMQQEVRDALHEILPHFGCEHHPHGTLMVYVFLSATLGFVGVPLFHRRVKQGYFPHKGLHHSLCWGLAATAALEAAEVVVDPMAGKGVVLLEAAAFWSNCSFLGFELEPQQLASRQQVIGYARGRGVLPLPQSIGFVRADCRRLPLAASSVDVVLCDLPYGRQYGTEAANHELYAAALLDIARVLKPSGRSFTAFRLSGEPL</sequence>
<dbReference type="CDD" id="cd02440">
    <property type="entry name" value="AdoMet_MTases"/>
    <property type="match status" value="1"/>
</dbReference>
<protein>
    <submittedName>
        <fullName evidence="2">THUMP domain-containing protein 3</fullName>
    </submittedName>
</protein>
<dbReference type="EMBL" id="CAXAMM010042984">
    <property type="protein sequence ID" value="CAK9107826.1"/>
    <property type="molecule type" value="Genomic_DNA"/>
</dbReference>
<proteinExistence type="predicted"/>
<evidence type="ECO:0000313" key="3">
    <source>
        <dbReference type="Proteomes" id="UP001642464"/>
    </source>
</evidence>
<organism evidence="2 3">
    <name type="scientific">Durusdinium trenchii</name>
    <dbReference type="NCBI Taxonomy" id="1381693"/>
    <lineage>
        <taxon>Eukaryota</taxon>
        <taxon>Sar</taxon>
        <taxon>Alveolata</taxon>
        <taxon>Dinophyceae</taxon>
        <taxon>Suessiales</taxon>
        <taxon>Symbiodiniaceae</taxon>
        <taxon>Durusdinium</taxon>
    </lineage>
</organism>
<dbReference type="Proteomes" id="UP001642464">
    <property type="component" value="Unassembled WGS sequence"/>
</dbReference>
<reference evidence="2 3" key="1">
    <citation type="submission" date="2024-02" db="EMBL/GenBank/DDBJ databases">
        <authorList>
            <person name="Chen Y."/>
            <person name="Shah S."/>
            <person name="Dougan E. K."/>
            <person name="Thang M."/>
            <person name="Chan C."/>
        </authorList>
    </citation>
    <scope>NUCLEOTIDE SEQUENCE [LARGE SCALE GENOMIC DNA]</scope>
</reference>
<dbReference type="InterPro" id="IPR000241">
    <property type="entry name" value="RlmKL-like_Mtase"/>
</dbReference>
<feature type="domain" description="Ribosomal RNA large subunit methyltransferase K/L-like methyltransferase" evidence="1">
    <location>
        <begin position="1197"/>
        <end position="1334"/>
    </location>
</feature>
<name>A0ABP0S686_9DINO</name>